<dbReference type="SUPFAM" id="SSF88713">
    <property type="entry name" value="Glycoside hydrolase/deacetylase"/>
    <property type="match status" value="1"/>
</dbReference>
<proteinExistence type="inferred from homology"/>
<dbReference type="SUPFAM" id="SSF74650">
    <property type="entry name" value="Galactose mutarotase-like"/>
    <property type="match status" value="1"/>
</dbReference>
<gene>
    <name evidence="6" type="primary">mngB</name>
    <name evidence="6" type="ORF">AUP74_01043</name>
</gene>
<sequence>MTRDVAVVVQTHWDREWYYPHQTFLGRLLQVMEQVVEQLDSGQLVSFLFDGQVSAIEDFYREAEPALAERVRHYVSERRIIIGPWYIMADEFLCSGESLIRNLELGIRRANGHGHCQSVGYLPDTFGHVSQMPQLLGGFGIDNAVAWRGIDAGHSELLWQSPDGSEVFTVFLTEGYYQHPFNTEDWQGNLTAYLEKIEGRSKGRQLLLTQGGDHLLSDSRLQARIDQFNTEQDAYRLQQTTLADYIAQLQEQTGACDRIEGELRGNSGAFVLPDVLSTRQYLKQQNQQLEDRLTGLIEPLLAVMPADRYPARYLEQTWQLLIEQHAHDSICGCSVDSVHREMESRFEQLHQRLDHLRQLAQTRMGMINQQLADARERSLPSPFADDSEFTLFNPSPKPSSSWSIHSLFLAGDRADALKVTDKQGKPQEACILDSQPAQEFHSPLDDFPDMVHGYRYTVAIKGSLPGLGMLPCIAEKQDTKSAAGTSVVQSPEDQSPLLQNEFYRISLEGDRELVIEDKGSGRRHVDMLALVSEIDTGDTYNFSPLDSRRYRAMVETVASAQLPGGIGELRLQLRLPQPAGLSPDRQDTSEKEVTSTGTLTLRLLPDDEFIHCALVWENHAGDQRLRLHIPLQEAVASTAADSAFDWIERPKQYAVTMQAQGQQEAPVSVIPTQSAISAGAVGFVHRGLQEFEVIEGEGQDLLGITLIRSVGWLSRRDLKTRGLGAGPDLETPEAQCLREHQFEFAFTLRAPTPVELLNRAAGFRKPVTALRGHPSVQLVQVQLANKDLQVSSVRHTEHGLEIRLWNPTAKSIDASFDRPVVRTDLAGAVLKHSLTVRPKQIATFVVSDAAKEDRHA</sequence>
<dbReference type="InterPro" id="IPR028995">
    <property type="entry name" value="Glyco_hydro_57/38_cen_sf"/>
</dbReference>
<keyword evidence="3 6" id="KW-0378">Hydrolase</keyword>
<reference evidence="7" key="1">
    <citation type="submission" date="2016-01" db="EMBL/GenBank/DDBJ databases">
        <title>Complete genome sequence of Microbulbifer sp. CCB-MM1, a halophile isolated from Matang Mangrove Forest, Perak.</title>
        <authorList>
            <person name="Moh T.H."/>
            <person name="Dinesh B."/>
            <person name="Lau N.-S."/>
            <person name="Go F."/>
            <person name="Alexander Chong S.-C."/>
        </authorList>
    </citation>
    <scope>NUCLEOTIDE SEQUENCE [LARGE SCALE GENOMIC DNA]</scope>
    <source>
        <strain evidence="7">CCB-MM1</strain>
    </source>
</reference>
<evidence type="ECO:0000313" key="6">
    <source>
        <dbReference type="EMBL" id="AOS96508.1"/>
    </source>
</evidence>
<dbReference type="OrthoDB" id="9764050at2"/>
<dbReference type="InterPro" id="IPR037094">
    <property type="entry name" value="Glyco_hydro_38_cen_sf"/>
</dbReference>
<dbReference type="SUPFAM" id="SSF88688">
    <property type="entry name" value="Families 57/38 glycoside transferase middle domain"/>
    <property type="match status" value="1"/>
</dbReference>
<dbReference type="STRING" id="1769779.AUP74_01043"/>
<dbReference type="GO" id="GO:0009313">
    <property type="term" value="P:oligosaccharide catabolic process"/>
    <property type="evidence" value="ECO:0007669"/>
    <property type="project" value="TreeGrafter"/>
</dbReference>
<protein>
    <submittedName>
        <fullName evidence="6">Mannosylglycerate hydrolase</fullName>
        <ecNumber evidence="6">3.2.1.170</ecNumber>
    </submittedName>
</protein>
<dbReference type="Gene3D" id="1.20.1270.50">
    <property type="entry name" value="Glycoside hydrolase family 38, central domain"/>
    <property type="match status" value="1"/>
</dbReference>
<dbReference type="KEGG" id="micc:AUP74_01043"/>
<evidence type="ECO:0000259" key="5">
    <source>
        <dbReference type="SMART" id="SM00872"/>
    </source>
</evidence>
<dbReference type="InterPro" id="IPR015341">
    <property type="entry name" value="Glyco_hydro_38_cen"/>
</dbReference>
<evidence type="ECO:0000256" key="4">
    <source>
        <dbReference type="ARBA" id="ARBA00023295"/>
    </source>
</evidence>
<evidence type="ECO:0000256" key="2">
    <source>
        <dbReference type="ARBA" id="ARBA00022723"/>
    </source>
</evidence>
<dbReference type="RefSeq" id="WP_083260829.1">
    <property type="nucleotide sequence ID" value="NZ_CP014143.1"/>
</dbReference>
<evidence type="ECO:0000256" key="3">
    <source>
        <dbReference type="ARBA" id="ARBA00022801"/>
    </source>
</evidence>
<evidence type="ECO:0000313" key="7">
    <source>
        <dbReference type="Proteomes" id="UP000095672"/>
    </source>
</evidence>
<organism evidence="6 7">
    <name type="scientific">Microbulbifer aggregans</name>
    <dbReference type="NCBI Taxonomy" id="1769779"/>
    <lineage>
        <taxon>Bacteria</taxon>
        <taxon>Pseudomonadati</taxon>
        <taxon>Pseudomonadota</taxon>
        <taxon>Gammaproteobacteria</taxon>
        <taxon>Cellvibrionales</taxon>
        <taxon>Microbulbiferaceae</taxon>
        <taxon>Microbulbifer</taxon>
    </lineage>
</organism>
<dbReference type="InterPro" id="IPR027291">
    <property type="entry name" value="Glyco_hydro_38_N_sf"/>
</dbReference>
<dbReference type="AlphaFoldDB" id="A0A1C9W5U3"/>
<dbReference type="Gene3D" id="3.20.110.10">
    <property type="entry name" value="Glycoside hydrolase 38, N terminal domain"/>
    <property type="match status" value="1"/>
</dbReference>
<dbReference type="PATRIC" id="fig|1769779.3.peg.1065"/>
<dbReference type="GO" id="GO:0046872">
    <property type="term" value="F:metal ion binding"/>
    <property type="evidence" value="ECO:0007669"/>
    <property type="project" value="UniProtKB-KW"/>
</dbReference>
<dbReference type="EMBL" id="CP014143">
    <property type="protein sequence ID" value="AOS96508.1"/>
    <property type="molecule type" value="Genomic_DNA"/>
</dbReference>
<dbReference type="PANTHER" id="PTHR46017">
    <property type="entry name" value="ALPHA-MANNOSIDASE 2C1"/>
    <property type="match status" value="1"/>
</dbReference>
<evidence type="ECO:0000256" key="1">
    <source>
        <dbReference type="ARBA" id="ARBA00009792"/>
    </source>
</evidence>
<dbReference type="SMART" id="SM00872">
    <property type="entry name" value="Alpha-mann_mid"/>
    <property type="match status" value="1"/>
</dbReference>
<dbReference type="GO" id="GO:0004559">
    <property type="term" value="F:alpha-mannosidase activity"/>
    <property type="evidence" value="ECO:0007669"/>
    <property type="project" value="InterPro"/>
</dbReference>
<dbReference type="EC" id="3.2.1.170" evidence="6"/>
<keyword evidence="7" id="KW-1185">Reference proteome</keyword>
<dbReference type="GO" id="GO:0006013">
    <property type="term" value="P:mannose metabolic process"/>
    <property type="evidence" value="ECO:0007669"/>
    <property type="project" value="InterPro"/>
</dbReference>
<dbReference type="GO" id="GO:0102546">
    <property type="term" value="F:mannosylglycerate hydrolase activity"/>
    <property type="evidence" value="ECO:0007669"/>
    <property type="project" value="UniProtKB-EC"/>
</dbReference>
<dbReference type="Pfam" id="PF01074">
    <property type="entry name" value="Glyco_hydro_38N"/>
    <property type="match status" value="1"/>
</dbReference>
<comment type="similarity">
    <text evidence="1">Belongs to the glycosyl hydrolase 38 family.</text>
</comment>
<dbReference type="InterPro" id="IPR011013">
    <property type="entry name" value="Gal_mutarotase_sf_dom"/>
</dbReference>
<keyword evidence="2" id="KW-0479">Metal-binding</keyword>
<dbReference type="PANTHER" id="PTHR46017:SF2">
    <property type="entry name" value="MANNOSYLGLYCERATE HYDROLASE"/>
    <property type="match status" value="1"/>
</dbReference>
<dbReference type="InterPro" id="IPR000602">
    <property type="entry name" value="Glyco_hydro_38_N"/>
</dbReference>
<keyword evidence="4 6" id="KW-0326">Glycosidase</keyword>
<name>A0A1C9W5U3_9GAMM</name>
<dbReference type="Gene3D" id="2.70.98.30">
    <property type="entry name" value="Golgi alpha-mannosidase II, domain 4"/>
    <property type="match status" value="1"/>
</dbReference>
<dbReference type="GO" id="GO:0030246">
    <property type="term" value="F:carbohydrate binding"/>
    <property type="evidence" value="ECO:0007669"/>
    <property type="project" value="InterPro"/>
</dbReference>
<dbReference type="Proteomes" id="UP000095672">
    <property type="component" value="Chromosome"/>
</dbReference>
<dbReference type="Pfam" id="PF09261">
    <property type="entry name" value="Alpha-mann_mid"/>
    <property type="match status" value="1"/>
</dbReference>
<accession>A0A1C9W5U3</accession>
<dbReference type="InterPro" id="IPR011330">
    <property type="entry name" value="Glyco_hydro/deAcase_b/a-brl"/>
</dbReference>
<feature type="domain" description="Glycoside hydrolase family 38 central" evidence="5">
    <location>
        <begin position="275"/>
        <end position="346"/>
    </location>
</feature>